<protein>
    <submittedName>
        <fullName evidence="1">Sucrose nonfermenting 4-like protein</fullName>
    </submittedName>
</protein>
<name>A0A2P2L3E6_RHIMU</name>
<dbReference type="AlphaFoldDB" id="A0A2P2L3E6"/>
<evidence type="ECO:0000313" key="1">
    <source>
        <dbReference type="EMBL" id="MBX12456.1"/>
    </source>
</evidence>
<proteinExistence type="predicted"/>
<accession>A0A2P2L3E6</accession>
<organism evidence="1">
    <name type="scientific">Rhizophora mucronata</name>
    <name type="common">Asiatic mangrove</name>
    <dbReference type="NCBI Taxonomy" id="61149"/>
    <lineage>
        <taxon>Eukaryota</taxon>
        <taxon>Viridiplantae</taxon>
        <taxon>Streptophyta</taxon>
        <taxon>Embryophyta</taxon>
        <taxon>Tracheophyta</taxon>
        <taxon>Spermatophyta</taxon>
        <taxon>Magnoliopsida</taxon>
        <taxon>eudicotyledons</taxon>
        <taxon>Gunneridae</taxon>
        <taxon>Pentapetalae</taxon>
        <taxon>rosids</taxon>
        <taxon>fabids</taxon>
        <taxon>Malpighiales</taxon>
        <taxon>Rhizophoraceae</taxon>
        <taxon>Rhizophora</taxon>
    </lineage>
</organism>
<sequence>MSIPSSSSIGLPRYRSYALHMHDEIYTDVSKEDVNKYATCEKLMLQLQCLPFSLKFLKKGQR</sequence>
<dbReference type="EMBL" id="GGEC01031972">
    <property type="protein sequence ID" value="MBX12456.1"/>
    <property type="molecule type" value="Transcribed_RNA"/>
</dbReference>
<reference evidence="1" key="1">
    <citation type="submission" date="2018-02" db="EMBL/GenBank/DDBJ databases">
        <title>Rhizophora mucronata_Transcriptome.</title>
        <authorList>
            <person name="Meera S.P."/>
            <person name="Sreeshan A."/>
            <person name="Augustine A."/>
        </authorList>
    </citation>
    <scope>NUCLEOTIDE SEQUENCE</scope>
    <source>
        <tissue evidence="1">Leaf</tissue>
    </source>
</reference>